<organism evidence="6 7">
    <name type="scientific">Corchorus capsularis</name>
    <name type="common">Jute</name>
    <dbReference type="NCBI Taxonomy" id="210143"/>
    <lineage>
        <taxon>Eukaryota</taxon>
        <taxon>Viridiplantae</taxon>
        <taxon>Streptophyta</taxon>
        <taxon>Embryophyta</taxon>
        <taxon>Tracheophyta</taxon>
        <taxon>Spermatophyta</taxon>
        <taxon>Magnoliopsida</taxon>
        <taxon>eudicotyledons</taxon>
        <taxon>Gunneridae</taxon>
        <taxon>Pentapetalae</taxon>
        <taxon>rosids</taxon>
        <taxon>malvids</taxon>
        <taxon>Malvales</taxon>
        <taxon>Malvaceae</taxon>
        <taxon>Grewioideae</taxon>
        <taxon>Apeibeae</taxon>
        <taxon>Corchorus</taxon>
    </lineage>
</organism>
<dbReference type="SMART" id="SM00581">
    <property type="entry name" value="PSP"/>
    <property type="match status" value="1"/>
</dbReference>
<dbReference type="EMBL" id="AWWV01010326">
    <property type="protein sequence ID" value="OMO80097.1"/>
    <property type="molecule type" value="Genomic_DNA"/>
</dbReference>
<evidence type="ECO:0000259" key="5">
    <source>
        <dbReference type="PROSITE" id="PS50158"/>
    </source>
</evidence>
<feature type="compositionally biased region" description="Acidic residues" evidence="3">
    <location>
        <begin position="508"/>
        <end position="525"/>
    </location>
</feature>
<dbReference type="Proteomes" id="UP000188268">
    <property type="component" value="Unassembled WGS sequence"/>
</dbReference>
<dbReference type="GO" id="GO:0010183">
    <property type="term" value="P:pollen tube guidance"/>
    <property type="evidence" value="ECO:0007669"/>
    <property type="project" value="TreeGrafter"/>
</dbReference>
<dbReference type="Gramene" id="OMO80097">
    <property type="protein sequence ID" value="OMO80097"/>
    <property type="gene ID" value="CCACVL1_13171"/>
</dbReference>
<feature type="region of interest" description="Disordered" evidence="3">
    <location>
        <begin position="939"/>
        <end position="973"/>
    </location>
</feature>
<dbReference type="PANTHER" id="PTHR37253">
    <property type="entry name" value="PROTEIN GAMETE EXPRESSED 3"/>
    <property type="match status" value="1"/>
</dbReference>
<dbReference type="GO" id="GO:0003676">
    <property type="term" value="F:nucleic acid binding"/>
    <property type="evidence" value="ECO:0007669"/>
    <property type="project" value="InterPro"/>
</dbReference>
<dbReference type="Pfam" id="PF04046">
    <property type="entry name" value="PSP"/>
    <property type="match status" value="1"/>
</dbReference>
<keyword evidence="1" id="KW-0479">Metal-binding</keyword>
<sequence>MSKAPVHGGRAKIYLIAENRLVKINTLKIATSEPASQVLFGPGPGQLGGDEVIGLAVSTLSSIVLINVKNRGLFAYMTRGQLLWSAGPVLNQYGYKQGCKNDVLDCYFASVPVIDQCEATVYISNNKGELYSMSIRSPHCKWIQDLSSFDKVYTVTPGNNGRLYVTIPVKSLILALDVSSGNVLWHNSIGPLSTAETSPVVDSSGWVTIGSLDGFLYSFSPTGTLKKFPKAAALDYVIQFSPFLDCSGYAIYFCLTEMEGKVIHTNDQYTYVSAMKPKGSVFTLMVPATGKTYWSESHHGPLLSSLSKSDLQNFVLDEGMLLAFATASQTGNPLTCRSKDQKLASSCSQGTRKRLSIYTGTKRIIFLFLFLESLLLVVLAAAVRFCCIFWRKKKVRDQDLGRFLEKRRCLQLKKKEFDRTITELEQKAAEDAVANEAIEKLGDLVRERQGIERKLSTTYSLGRDRAGSKSKSLLPLYGGRSRSYSFQRAEKESVTFFHTLSNTCSEESSSDEWETTSSDYEEVEEPVDKGKAKAAIETESSSEDEQLGRKYQSRRSPSEPSSSCSRGYMNSLSVERESRHDHEEEVLSALPFQAFIKKSDDIRPPADSTLRLPQSYYRLCFWLIFRSNNQVIGNNDHSLRVSLFVSGASCESGELRDLDDGSCQVDSLPKNPGTVDGEIKVVSLELNDSDSANPQSNLIVEQDVDNALADNSSDMQISDEITETVRVEEKLDEVSFVAHSESFTAEEKMDGSSSSVYTKKRRLEIKDGSPIQNHIMDGIPSVKRPRMTFDDQQPSVHIVYNFLTRASKQKLEELLQKWSEWQAKHVSSSQDENEIIESGEETYFPALCVGAEKPSAVSFWIDKQTRNSFDKEFIPLDSNVVPLYDRGYTMGLTSTDGSSNLEGGLEIKDDASRCFNCGSYSHSLKQCPKPRDNAAVNAARKQRKMSKRNSNTGSRNAVRYYQNPQGGKYDDLRPGVLSAETRQLLGLKEFDPPPWLNRMREIGYPPGYLAVDDEDQPSGISIYADGETNEEEEDGEITPTPHVKQELKMTAEFPGINAPIPAEADEKLWAPGPSSSESSRSRSHHRSQYSSESGSRGHHHEQRYYGDLDDEGPPGVDTRISSSYPPRYGNYDSPYSFQSPRDHIPRPRSPTLGRSFSERGRRSPLVYEDFASHGSYGSTRYSPSDRRTPPRIHGSARHENEIDERLDSRYPDYSSWSSSHRHHRW</sequence>
<feature type="compositionally biased region" description="Basic and acidic residues" evidence="3">
    <location>
        <begin position="526"/>
        <end position="536"/>
    </location>
</feature>
<feature type="region of interest" description="Disordered" evidence="3">
    <location>
        <begin position="507"/>
        <end position="582"/>
    </location>
</feature>
<dbReference type="InterPro" id="IPR006568">
    <property type="entry name" value="PSP_pro-rich"/>
</dbReference>
<dbReference type="OrthoDB" id="8026949at2759"/>
<evidence type="ECO:0000256" key="3">
    <source>
        <dbReference type="SAM" id="MobiDB-lite"/>
    </source>
</evidence>
<evidence type="ECO:0000313" key="6">
    <source>
        <dbReference type="EMBL" id="OMO80097.1"/>
    </source>
</evidence>
<gene>
    <name evidence="6" type="ORF">CCACVL1_13171</name>
</gene>
<feature type="transmembrane region" description="Helical" evidence="4">
    <location>
        <begin position="364"/>
        <end position="390"/>
    </location>
</feature>
<dbReference type="InterPro" id="IPR015943">
    <property type="entry name" value="WD40/YVTN_repeat-like_dom_sf"/>
</dbReference>
<comment type="caution">
    <text evidence="6">The sequence shown here is derived from an EMBL/GenBank/DDBJ whole genome shotgun (WGS) entry which is preliminary data.</text>
</comment>
<feature type="compositionally biased region" description="Basic and acidic residues" evidence="3">
    <location>
        <begin position="1196"/>
        <end position="1210"/>
    </location>
</feature>
<feature type="region of interest" description="Disordered" evidence="3">
    <location>
        <begin position="1066"/>
        <end position="1225"/>
    </location>
</feature>
<dbReference type="InterPro" id="IPR001878">
    <property type="entry name" value="Znf_CCHC"/>
</dbReference>
<dbReference type="STRING" id="210143.A0A1R3IBY9"/>
<dbReference type="GO" id="GO:0005886">
    <property type="term" value="C:plasma membrane"/>
    <property type="evidence" value="ECO:0007669"/>
    <property type="project" value="TreeGrafter"/>
</dbReference>
<feature type="domain" description="CCHC-type" evidence="5">
    <location>
        <begin position="913"/>
        <end position="929"/>
    </location>
</feature>
<keyword evidence="1" id="KW-0863">Zinc-finger</keyword>
<dbReference type="Gene3D" id="2.130.10.10">
    <property type="entry name" value="YVTN repeat-like/Quinoprotein amine dehydrogenase"/>
    <property type="match status" value="1"/>
</dbReference>
<keyword evidence="4" id="KW-1133">Transmembrane helix</keyword>
<dbReference type="OMA" id="HGSARHE"/>
<feature type="compositionally biased region" description="Low complexity" evidence="3">
    <location>
        <begin position="554"/>
        <end position="566"/>
    </location>
</feature>
<proteinExistence type="predicted"/>
<accession>A0A1R3IBY9</accession>
<protein>
    <submittedName>
        <fullName evidence="6">PSP, proline-rich</fullName>
    </submittedName>
</protein>
<evidence type="ECO:0000313" key="7">
    <source>
        <dbReference type="Proteomes" id="UP000188268"/>
    </source>
</evidence>
<keyword evidence="1" id="KW-0862">Zinc</keyword>
<dbReference type="SUPFAM" id="SSF50998">
    <property type="entry name" value="Quinoprotein alcohol dehydrogenase-like"/>
    <property type="match status" value="1"/>
</dbReference>
<keyword evidence="7" id="KW-1185">Reference proteome</keyword>
<evidence type="ECO:0000256" key="2">
    <source>
        <dbReference type="SAM" id="Coils"/>
    </source>
</evidence>
<dbReference type="InterPro" id="IPR011047">
    <property type="entry name" value="Quinoprotein_ADH-like_sf"/>
</dbReference>
<keyword evidence="4" id="KW-0812">Transmembrane</keyword>
<dbReference type="GO" id="GO:0009793">
    <property type="term" value="P:embryo development ending in seed dormancy"/>
    <property type="evidence" value="ECO:0007669"/>
    <property type="project" value="TreeGrafter"/>
</dbReference>
<keyword evidence="2" id="KW-0175">Coiled coil</keyword>
<dbReference type="PANTHER" id="PTHR37253:SF1">
    <property type="entry name" value="PROTEIN GAMETE EXPRESSED 3"/>
    <property type="match status" value="1"/>
</dbReference>
<dbReference type="AlphaFoldDB" id="A0A1R3IBY9"/>
<dbReference type="PROSITE" id="PS50158">
    <property type="entry name" value="ZF_CCHC"/>
    <property type="match status" value="1"/>
</dbReference>
<reference evidence="6 7" key="1">
    <citation type="submission" date="2013-09" db="EMBL/GenBank/DDBJ databases">
        <title>Corchorus capsularis genome sequencing.</title>
        <authorList>
            <person name="Alam M."/>
            <person name="Haque M.S."/>
            <person name="Islam M.S."/>
            <person name="Emdad E.M."/>
            <person name="Islam M.M."/>
            <person name="Ahmed B."/>
            <person name="Halim A."/>
            <person name="Hossen Q.M.M."/>
            <person name="Hossain M.Z."/>
            <person name="Ahmed R."/>
            <person name="Khan M.M."/>
            <person name="Islam R."/>
            <person name="Rashid M.M."/>
            <person name="Khan S.A."/>
            <person name="Rahman M.S."/>
            <person name="Alam M."/>
        </authorList>
    </citation>
    <scope>NUCLEOTIDE SEQUENCE [LARGE SCALE GENOMIC DNA]</scope>
    <source>
        <strain evidence="7">cv. CVL-1</strain>
        <tissue evidence="6">Whole seedling</tissue>
    </source>
</reference>
<keyword evidence="4" id="KW-0472">Membrane</keyword>
<evidence type="ECO:0000256" key="1">
    <source>
        <dbReference type="PROSITE-ProRule" id="PRU00047"/>
    </source>
</evidence>
<dbReference type="GO" id="GO:0008270">
    <property type="term" value="F:zinc ion binding"/>
    <property type="evidence" value="ECO:0007669"/>
    <property type="project" value="UniProtKB-KW"/>
</dbReference>
<name>A0A1R3IBY9_COCAP</name>
<dbReference type="InterPro" id="IPR045301">
    <property type="entry name" value="GEX3-like"/>
</dbReference>
<evidence type="ECO:0000256" key="4">
    <source>
        <dbReference type="SAM" id="Phobius"/>
    </source>
</evidence>
<feature type="coiled-coil region" evidence="2">
    <location>
        <begin position="407"/>
        <end position="454"/>
    </location>
</feature>